<dbReference type="Proteomes" id="UP001358324">
    <property type="component" value="Unassembled WGS sequence"/>
</dbReference>
<proteinExistence type="predicted"/>
<dbReference type="InterPro" id="IPR025459">
    <property type="entry name" value="DUF4279"/>
</dbReference>
<keyword evidence="2" id="KW-1185">Reference proteome</keyword>
<dbReference type="Pfam" id="PF14106">
    <property type="entry name" value="DUF4279"/>
    <property type="match status" value="1"/>
</dbReference>
<dbReference type="EMBL" id="JAZHBM010000003">
    <property type="protein sequence ID" value="MEF3083612.1"/>
    <property type="molecule type" value="Genomic_DNA"/>
</dbReference>
<organism evidence="1 2">
    <name type="scientific">Luteimonas flava</name>
    <dbReference type="NCBI Taxonomy" id="3115822"/>
    <lineage>
        <taxon>Bacteria</taxon>
        <taxon>Pseudomonadati</taxon>
        <taxon>Pseudomonadota</taxon>
        <taxon>Gammaproteobacteria</taxon>
        <taxon>Lysobacterales</taxon>
        <taxon>Lysobacteraceae</taxon>
        <taxon>Luteimonas</taxon>
    </lineage>
</organism>
<comment type="caution">
    <text evidence="1">The sequence shown here is derived from an EMBL/GenBank/DDBJ whole genome shotgun (WGS) entry which is preliminary data.</text>
</comment>
<evidence type="ECO:0000313" key="2">
    <source>
        <dbReference type="Proteomes" id="UP001358324"/>
    </source>
</evidence>
<reference evidence="1 2" key="1">
    <citation type="submission" date="2024-01" db="EMBL/GenBank/DDBJ databases">
        <title>Novel species of the genus Luteimonas isolated from rivers.</title>
        <authorList>
            <person name="Lu H."/>
        </authorList>
    </citation>
    <scope>NUCLEOTIDE SEQUENCE [LARGE SCALE GENOMIC DNA]</scope>
    <source>
        <strain evidence="1 2">SMYT11W</strain>
    </source>
</reference>
<sequence>MPEGTIQLCGPIDWFSTSLQVSGDDLDPEQITRLLEHAPTRAQRCGVPLRRPDGTGRAPPRFGRWARDLKPSQTDEWDISEVIRLLFEGLPLDLAVWDQVAALGRTRLTFGLNMPTSNREFELEPDLMRFLADRRVSVWFDIYCEQEEA</sequence>
<evidence type="ECO:0000313" key="1">
    <source>
        <dbReference type="EMBL" id="MEF3083612.1"/>
    </source>
</evidence>
<dbReference type="RefSeq" id="WP_332079319.1">
    <property type="nucleotide sequence ID" value="NZ_JAZHBM010000003.1"/>
</dbReference>
<accession>A0ABU7WI06</accession>
<protein>
    <submittedName>
        <fullName evidence="1">DUF4279 domain-containing protein</fullName>
    </submittedName>
</protein>
<name>A0ABU7WI06_9GAMM</name>
<gene>
    <name evidence="1" type="ORF">V3391_15455</name>
</gene>